<evidence type="ECO:0000313" key="1">
    <source>
        <dbReference type="EMBL" id="MCI60846.1"/>
    </source>
</evidence>
<organism evidence="1 2">
    <name type="scientific">Trifolium medium</name>
    <dbReference type="NCBI Taxonomy" id="97028"/>
    <lineage>
        <taxon>Eukaryota</taxon>
        <taxon>Viridiplantae</taxon>
        <taxon>Streptophyta</taxon>
        <taxon>Embryophyta</taxon>
        <taxon>Tracheophyta</taxon>
        <taxon>Spermatophyta</taxon>
        <taxon>Magnoliopsida</taxon>
        <taxon>eudicotyledons</taxon>
        <taxon>Gunneridae</taxon>
        <taxon>Pentapetalae</taxon>
        <taxon>rosids</taxon>
        <taxon>fabids</taxon>
        <taxon>Fabales</taxon>
        <taxon>Fabaceae</taxon>
        <taxon>Papilionoideae</taxon>
        <taxon>50 kb inversion clade</taxon>
        <taxon>NPAAA clade</taxon>
        <taxon>Hologalegina</taxon>
        <taxon>IRL clade</taxon>
        <taxon>Trifolieae</taxon>
        <taxon>Trifolium</taxon>
    </lineage>
</organism>
<dbReference type="AlphaFoldDB" id="A0A392TL33"/>
<dbReference type="EMBL" id="LXQA010589142">
    <property type="protein sequence ID" value="MCI60846.1"/>
    <property type="molecule type" value="Genomic_DNA"/>
</dbReference>
<keyword evidence="1" id="KW-0378">Hydrolase</keyword>
<dbReference type="Proteomes" id="UP000265520">
    <property type="component" value="Unassembled WGS sequence"/>
</dbReference>
<comment type="caution">
    <text evidence="1">The sequence shown here is derived from an EMBL/GenBank/DDBJ whole genome shotgun (WGS) entry which is preliminary data.</text>
</comment>
<proteinExistence type="predicted"/>
<protein>
    <submittedName>
        <fullName evidence="1">Ubiquitin carboxyl-terminal hydrolase 13-like</fullName>
    </submittedName>
</protein>
<reference evidence="1 2" key="1">
    <citation type="journal article" date="2018" name="Front. Plant Sci.">
        <title>Red Clover (Trifolium pratense) and Zigzag Clover (T. medium) - A Picture of Genomic Similarities and Differences.</title>
        <authorList>
            <person name="Dluhosova J."/>
            <person name="Istvanek J."/>
            <person name="Nedelnik J."/>
            <person name="Repkova J."/>
        </authorList>
    </citation>
    <scope>NUCLEOTIDE SEQUENCE [LARGE SCALE GENOMIC DNA]</scope>
    <source>
        <strain evidence="2">cv. 10/8</strain>
        <tissue evidence="1">Leaf</tissue>
    </source>
</reference>
<sequence>VAQDEDLGEQIGNNIYFDLVDHDKVQSFRDQKQTPFNVFKVSSPVTVL</sequence>
<keyword evidence="2" id="KW-1185">Reference proteome</keyword>
<feature type="non-terminal residue" evidence="1">
    <location>
        <position position="1"/>
    </location>
</feature>
<dbReference type="GO" id="GO:0016787">
    <property type="term" value="F:hydrolase activity"/>
    <property type="evidence" value="ECO:0007669"/>
    <property type="project" value="UniProtKB-KW"/>
</dbReference>
<name>A0A392TL33_9FABA</name>
<evidence type="ECO:0000313" key="2">
    <source>
        <dbReference type="Proteomes" id="UP000265520"/>
    </source>
</evidence>
<accession>A0A392TL33</accession>